<dbReference type="AlphaFoldDB" id="A0A927MIM6"/>
<evidence type="ECO:0000313" key="1">
    <source>
        <dbReference type="EMBL" id="MBE1554526.1"/>
    </source>
</evidence>
<name>A0A927MIM6_9BACL</name>
<gene>
    <name evidence="1" type="ORF">H4683_001603</name>
</gene>
<keyword evidence="2" id="KW-1185">Reference proteome</keyword>
<accession>A0A927MIM6</accession>
<reference evidence="1" key="1">
    <citation type="submission" date="2020-10" db="EMBL/GenBank/DDBJ databases">
        <title>Genomic Encyclopedia of Type Strains, Phase IV (KMG-IV): sequencing the most valuable type-strain genomes for metagenomic binning, comparative biology and taxonomic classification.</title>
        <authorList>
            <person name="Goeker M."/>
        </authorList>
    </citation>
    <scope>NUCLEOTIDE SEQUENCE</scope>
    <source>
        <strain evidence="1">DSM 13886</strain>
    </source>
</reference>
<proteinExistence type="predicted"/>
<dbReference type="EMBL" id="JADBEL010000007">
    <property type="protein sequence ID" value="MBE1554526.1"/>
    <property type="molecule type" value="Genomic_DNA"/>
</dbReference>
<organism evidence="1 2">
    <name type="scientific">Sporosarcina limicola</name>
    <dbReference type="NCBI Taxonomy" id="34101"/>
    <lineage>
        <taxon>Bacteria</taxon>
        <taxon>Bacillati</taxon>
        <taxon>Bacillota</taxon>
        <taxon>Bacilli</taxon>
        <taxon>Bacillales</taxon>
        <taxon>Caryophanaceae</taxon>
        <taxon>Sporosarcina</taxon>
    </lineage>
</organism>
<protein>
    <submittedName>
        <fullName evidence="1">Uncharacterized protein</fullName>
    </submittedName>
</protein>
<sequence>MKRTLETHLFKGIKAFKKALFRKPTRTSNGRRKQNWLAEFSVIEQQFSEGGVSHLADLTNEIIIYATPLRIDRKNTPEKAYFLMALNLSFLS</sequence>
<dbReference type="Proteomes" id="UP000658225">
    <property type="component" value="Unassembled WGS sequence"/>
</dbReference>
<comment type="caution">
    <text evidence="1">The sequence shown here is derived from an EMBL/GenBank/DDBJ whole genome shotgun (WGS) entry which is preliminary data.</text>
</comment>
<evidence type="ECO:0000313" key="2">
    <source>
        <dbReference type="Proteomes" id="UP000658225"/>
    </source>
</evidence>
<dbReference type="RefSeq" id="WP_192598313.1">
    <property type="nucleotide sequence ID" value="NZ_JADBEL010000007.1"/>
</dbReference>